<organism evidence="1 2">
    <name type="scientific">Helicobacter brantae</name>
    <dbReference type="NCBI Taxonomy" id="375927"/>
    <lineage>
        <taxon>Bacteria</taxon>
        <taxon>Pseudomonadati</taxon>
        <taxon>Campylobacterota</taxon>
        <taxon>Epsilonproteobacteria</taxon>
        <taxon>Campylobacterales</taxon>
        <taxon>Helicobacteraceae</taxon>
        <taxon>Helicobacter</taxon>
    </lineage>
</organism>
<proteinExistence type="predicted"/>
<dbReference type="RefSeq" id="WP_115569396.1">
    <property type="nucleotide sequence ID" value="NZ_NXLV01000005.1"/>
</dbReference>
<evidence type="ECO:0000313" key="1">
    <source>
        <dbReference type="EMBL" id="RDU70907.1"/>
    </source>
</evidence>
<protein>
    <submittedName>
        <fullName evidence="1">Uncharacterized protein</fullName>
    </submittedName>
</protein>
<name>A0A3D8J057_9HELI</name>
<keyword evidence="2" id="KW-1185">Reference proteome</keyword>
<dbReference type="EMBL" id="NXLV01000005">
    <property type="protein sequence ID" value="RDU70907.1"/>
    <property type="molecule type" value="Genomic_DNA"/>
</dbReference>
<dbReference type="AlphaFoldDB" id="A0A3D8J057"/>
<sequence>MDWEYIYARIKRYFLRIAYALCDKTYGAHQILTKAQQKELDKRAMLCSIYIKARALMQSGEMQYLQYDGKIITSSSSLPQKYDSNKSFKIHEKYLDLFVGKERELVKNELIYIGKQKEVSTIKRSNGKDLKVQISQHARERFVSRTLLIEERLPNFNFPSHIRPQIPILQTWVRKKAKKIDIEDKIERDRILPKIASEHAKHLDGLILECLKHSTYSNEKSRHYKYRDKKGNTNYYRFYPYTFVFNSANNCAMTTEIYAIAEESHNRNDLVAEINAKTYNLFDSYIERVVREEQEKC</sequence>
<accession>A0A3D8J057</accession>
<gene>
    <name evidence="1" type="ORF">CQA58_03785</name>
</gene>
<dbReference type="Proteomes" id="UP000257045">
    <property type="component" value="Unassembled WGS sequence"/>
</dbReference>
<evidence type="ECO:0000313" key="2">
    <source>
        <dbReference type="Proteomes" id="UP000257045"/>
    </source>
</evidence>
<comment type="caution">
    <text evidence="1">The sequence shown here is derived from an EMBL/GenBank/DDBJ whole genome shotgun (WGS) entry which is preliminary data.</text>
</comment>
<reference evidence="1 2" key="1">
    <citation type="submission" date="2018-04" db="EMBL/GenBank/DDBJ databases">
        <title>Novel Campyloabacter and Helicobacter Species and Strains.</title>
        <authorList>
            <person name="Mannion A.J."/>
            <person name="Shen Z."/>
            <person name="Fox J.G."/>
        </authorList>
    </citation>
    <scope>NUCLEOTIDE SEQUENCE [LARGE SCALE GENOMIC DNA]</scope>
    <source>
        <strain evidence="1 2">MIT 04-9366</strain>
    </source>
</reference>